<name>A0ACB7IKG2_PLECO</name>
<gene>
    <name evidence="1" type="ORF">CCMSSC00406_0007288</name>
</gene>
<dbReference type="EMBL" id="WQMT02000010">
    <property type="protein sequence ID" value="KAG9218341.1"/>
    <property type="molecule type" value="Genomic_DNA"/>
</dbReference>
<keyword evidence="2" id="KW-1185">Reference proteome</keyword>
<evidence type="ECO:0000313" key="1">
    <source>
        <dbReference type="EMBL" id="KAG9218341.1"/>
    </source>
</evidence>
<comment type="caution">
    <text evidence="1">The sequence shown here is derived from an EMBL/GenBank/DDBJ whole genome shotgun (WGS) entry which is preliminary data.</text>
</comment>
<protein>
    <submittedName>
        <fullName evidence="1">Uncharacterized protein</fullName>
    </submittedName>
</protein>
<dbReference type="Proteomes" id="UP000824881">
    <property type="component" value="Unassembled WGS sequence"/>
</dbReference>
<reference evidence="1 2" key="1">
    <citation type="journal article" date="2021" name="Appl. Environ. Microbiol.">
        <title>Genetic linkage and physical mapping for an oyster mushroom Pleurotus cornucopiae and QTL analysis for the trait cap color.</title>
        <authorList>
            <person name="Zhang Y."/>
            <person name="Gao W."/>
            <person name="Sonnenberg A."/>
            <person name="Chen Q."/>
            <person name="Zhang J."/>
            <person name="Huang C."/>
        </authorList>
    </citation>
    <scope>NUCLEOTIDE SEQUENCE [LARGE SCALE GENOMIC DNA]</scope>
    <source>
        <strain evidence="1">CCMSSC00406</strain>
    </source>
</reference>
<sequence>MSTLGVALITGAGRGLGRAIALRLARDGYDLALNDLHANQGLVESLAAEVKNRGRKYTIVPANVKSEAEVQGMIKRTVKDLGNDRERGYCHNEAFLRARSARRNVSPDLPNLSPTVRSNPAQTYPKPAVCSAALGLGAGRLRPMSHQFSALLRIPLLLPPSLLPLRFSPLTSFTHATMPSSTQSNKENPPVSKGKKAIWTDADDKALLDCLLEQQAAGNQGDNGWKTLVWTAAEESLKGSEERSKGSRKTATSCRDRFKSLKESFLVVQVLRSLSGFGWDDQRHLVTATDDVWDKYIDVRLLIFSCLPLLIIPETSLRQEVAKEGLSLL</sequence>
<organism evidence="1 2">
    <name type="scientific">Pleurotus cornucopiae</name>
    <name type="common">Cornucopia mushroom</name>
    <dbReference type="NCBI Taxonomy" id="5321"/>
    <lineage>
        <taxon>Eukaryota</taxon>
        <taxon>Fungi</taxon>
        <taxon>Dikarya</taxon>
        <taxon>Basidiomycota</taxon>
        <taxon>Agaricomycotina</taxon>
        <taxon>Agaricomycetes</taxon>
        <taxon>Agaricomycetidae</taxon>
        <taxon>Agaricales</taxon>
        <taxon>Pleurotineae</taxon>
        <taxon>Pleurotaceae</taxon>
        <taxon>Pleurotus</taxon>
    </lineage>
</organism>
<evidence type="ECO:0000313" key="2">
    <source>
        <dbReference type="Proteomes" id="UP000824881"/>
    </source>
</evidence>
<proteinExistence type="predicted"/>
<accession>A0ACB7IKG2</accession>